<organism evidence="1 2">
    <name type="scientific">Alcanivorax sediminis</name>
    <dbReference type="NCBI Taxonomy" id="2663008"/>
    <lineage>
        <taxon>Bacteria</taxon>
        <taxon>Pseudomonadati</taxon>
        <taxon>Pseudomonadota</taxon>
        <taxon>Gammaproteobacteria</taxon>
        <taxon>Oceanospirillales</taxon>
        <taxon>Alcanivoracaceae</taxon>
        <taxon>Alcanivorax</taxon>
    </lineage>
</organism>
<dbReference type="PROSITE" id="PS51257">
    <property type="entry name" value="PROKAR_LIPOPROTEIN"/>
    <property type="match status" value="1"/>
</dbReference>
<protein>
    <submittedName>
        <fullName evidence="1">Uncharacterized protein</fullName>
    </submittedName>
</protein>
<reference evidence="1 2" key="1">
    <citation type="submission" date="2019-10" db="EMBL/GenBank/DDBJ databases">
        <title>Alcanivorax sp.PA15-N-34 draft genome sequence.</title>
        <authorList>
            <person name="Liao X."/>
            <person name="Shao Z."/>
        </authorList>
    </citation>
    <scope>NUCLEOTIDE SEQUENCE [LARGE SCALE GENOMIC DNA]</scope>
    <source>
        <strain evidence="1 2">PA15-N-34</strain>
    </source>
</reference>
<gene>
    <name evidence="1" type="ORF">GFN93_12115</name>
</gene>
<proteinExistence type="predicted"/>
<dbReference type="AlphaFoldDB" id="A0A6N7LU90"/>
<dbReference type="RefSeq" id="WP_153501326.1">
    <property type="nucleotide sequence ID" value="NZ_WIRE01000001.1"/>
</dbReference>
<evidence type="ECO:0000313" key="2">
    <source>
        <dbReference type="Proteomes" id="UP000469421"/>
    </source>
</evidence>
<evidence type="ECO:0000313" key="1">
    <source>
        <dbReference type="EMBL" id="MQX53997.1"/>
    </source>
</evidence>
<name>A0A6N7LU90_9GAMM</name>
<dbReference type="Proteomes" id="UP000469421">
    <property type="component" value="Unassembled WGS sequence"/>
</dbReference>
<comment type="caution">
    <text evidence="1">The sequence shown here is derived from an EMBL/GenBank/DDBJ whole genome shotgun (WGS) entry which is preliminary data.</text>
</comment>
<accession>A0A6N7LU90</accession>
<sequence>MSPSKNGKSLLINLLLLGLLFQVQTVFACQMVESHRGLASDCCCEEMIMPDGEGVMLADDGGCCDLESTLSLKGSDDDSASILQVRLLPDHPEALLAFVLVSLSLLPEPTAASSGLADFRDKPGDPGSLTWLETRRLRV</sequence>
<dbReference type="EMBL" id="WIRE01000001">
    <property type="protein sequence ID" value="MQX53997.1"/>
    <property type="molecule type" value="Genomic_DNA"/>
</dbReference>
<keyword evidence="2" id="KW-1185">Reference proteome</keyword>